<feature type="domain" description="Terminase large subunit gp17-like C-terminal" evidence="2">
    <location>
        <begin position="167"/>
        <end position="311"/>
    </location>
</feature>
<dbReference type="NCBIfam" id="TIGR01630">
    <property type="entry name" value="psiM2_ORF9"/>
    <property type="match status" value="1"/>
</dbReference>
<evidence type="ECO:0000256" key="1">
    <source>
        <dbReference type="ARBA" id="ARBA00022612"/>
    </source>
</evidence>
<name>A0A0F9BG83_9ZZZZ</name>
<protein>
    <recommendedName>
        <fullName evidence="2">Terminase large subunit gp17-like C-terminal domain-containing protein</fullName>
    </recommendedName>
</protein>
<proteinExistence type="predicted"/>
<dbReference type="InterPro" id="IPR006517">
    <property type="entry name" value="Phage_terminase_lsu-like_C"/>
</dbReference>
<evidence type="ECO:0000313" key="3">
    <source>
        <dbReference type="EMBL" id="KKL12852.1"/>
    </source>
</evidence>
<dbReference type="EMBL" id="LAZR01041099">
    <property type="protein sequence ID" value="KKL12852.1"/>
    <property type="molecule type" value="Genomic_DNA"/>
</dbReference>
<evidence type="ECO:0000259" key="2">
    <source>
        <dbReference type="Pfam" id="PF17289"/>
    </source>
</evidence>
<accession>A0A0F9BG83</accession>
<dbReference type="AlphaFoldDB" id="A0A0F9BG83"/>
<sequence length="323" mass="35653">GGALTGYHGHILIVDDPLNPKQAVSEKELENALHWMDHTLPTRKTDKANSATILVMQRLHQNDPTGHILSKKKTNVYHISLPGELENYHDQIKPESLAKHYKNGLLDPVRMSWSVLADLELDMGQYGYAGQIGQKPTPPGGGMFKTDHFQMITSMPAAHDVTQAVRYWDKAGSEGTGAFTVGVKMVKKGNGTFIVVDVKRGQWASEEREAIIRQTADVDGTTVEIGIEQEPGSGGKESAEATIRRLAGFSCFADRPTGEKAFRADPYSVQVNNGNVLMLVADWNHKYIDELANFPFSTYKDQVDASSGAFNRLTRKKIARMLS</sequence>
<gene>
    <name evidence="3" type="ORF">LCGC14_2531610</name>
</gene>
<feature type="non-terminal residue" evidence="3">
    <location>
        <position position="1"/>
    </location>
</feature>
<dbReference type="Pfam" id="PF17289">
    <property type="entry name" value="Terminase_6C"/>
    <property type="match status" value="1"/>
</dbReference>
<comment type="caution">
    <text evidence="3">The sequence shown here is derived from an EMBL/GenBank/DDBJ whole genome shotgun (WGS) entry which is preliminary data.</text>
</comment>
<organism evidence="3">
    <name type="scientific">marine sediment metagenome</name>
    <dbReference type="NCBI Taxonomy" id="412755"/>
    <lineage>
        <taxon>unclassified sequences</taxon>
        <taxon>metagenomes</taxon>
        <taxon>ecological metagenomes</taxon>
    </lineage>
</organism>
<keyword evidence="1" id="KW-1188">Viral release from host cell</keyword>
<dbReference type="InterPro" id="IPR035421">
    <property type="entry name" value="Terminase_6C"/>
</dbReference>
<reference evidence="3" key="1">
    <citation type="journal article" date="2015" name="Nature">
        <title>Complex archaea that bridge the gap between prokaryotes and eukaryotes.</title>
        <authorList>
            <person name="Spang A."/>
            <person name="Saw J.H."/>
            <person name="Jorgensen S.L."/>
            <person name="Zaremba-Niedzwiedzka K."/>
            <person name="Martijn J."/>
            <person name="Lind A.E."/>
            <person name="van Eijk R."/>
            <person name="Schleper C."/>
            <person name="Guy L."/>
            <person name="Ettema T.J."/>
        </authorList>
    </citation>
    <scope>NUCLEOTIDE SEQUENCE</scope>
</reference>